<dbReference type="InterPro" id="IPR032675">
    <property type="entry name" value="LRR_dom_sf"/>
</dbReference>
<feature type="domain" description="DSBA-like thioredoxin" evidence="2">
    <location>
        <begin position="477"/>
        <end position="679"/>
    </location>
</feature>
<dbReference type="Gene3D" id="3.80.10.10">
    <property type="entry name" value="Ribonuclease Inhibitor"/>
    <property type="match status" value="1"/>
</dbReference>
<dbReference type="PANTHER" id="PTHR13887:SF41">
    <property type="entry name" value="THIOREDOXIN SUPERFAMILY PROTEIN"/>
    <property type="match status" value="1"/>
</dbReference>
<reference evidence="3 4" key="1">
    <citation type="submission" date="2019-12" db="EMBL/GenBank/DDBJ databases">
        <authorList>
            <person name="Floudas D."/>
            <person name="Bentzer J."/>
            <person name="Ahren D."/>
            <person name="Johansson T."/>
            <person name="Persson P."/>
            <person name="Tunlid A."/>
        </authorList>
    </citation>
    <scope>NUCLEOTIDE SEQUENCE [LARGE SCALE GENOMIC DNA]</scope>
    <source>
        <strain evidence="3 4">CBS 102.39</strain>
    </source>
</reference>
<dbReference type="GO" id="GO:0016491">
    <property type="term" value="F:oxidoreductase activity"/>
    <property type="evidence" value="ECO:0007669"/>
    <property type="project" value="InterPro"/>
</dbReference>
<dbReference type="Gene3D" id="3.40.30.10">
    <property type="entry name" value="Glutaredoxin"/>
    <property type="match status" value="1"/>
</dbReference>
<dbReference type="InterPro" id="IPR001853">
    <property type="entry name" value="DSBA-like_thioredoxin_dom"/>
</dbReference>
<name>A0A8H4QMP4_9AGAR</name>
<keyword evidence="1" id="KW-0175">Coiled coil</keyword>
<dbReference type="EMBL" id="JAACJL010000045">
    <property type="protein sequence ID" value="KAF4613985.1"/>
    <property type="molecule type" value="Genomic_DNA"/>
</dbReference>
<dbReference type="Pfam" id="PF01323">
    <property type="entry name" value="DSBA"/>
    <property type="match status" value="1"/>
</dbReference>
<proteinExistence type="predicted"/>
<dbReference type="PANTHER" id="PTHR13887">
    <property type="entry name" value="GLUTATHIONE S-TRANSFERASE KAPPA"/>
    <property type="match status" value="1"/>
</dbReference>
<evidence type="ECO:0000313" key="3">
    <source>
        <dbReference type="EMBL" id="KAF4613985.1"/>
    </source>
</evidence>
<dbReference type="SUPFAM" id="SSF52833">
    <property type="entry name" value="Thioredoxin-like"/>
    <property type="match status" value="1"/>
</dbReference>
<evidence type="ECO:0000313" key="4">
    <source>
        <dbReference type="Proteomes" id="UP000521872"/>
    </source>
</evidence>
<organism evidence="3 4">
    <name type="scientific">Agrocybe pediades</name>
    <dbReference type="NCBI Taxonomy" id="84607"/>
    <lineage>
        <taxon>Eukaryota</taxon>
        <taxon>Fungi</taxon>
        <taxon>Dikarya</taxon>
        <taxon>Basidiomycota</taxon>
        <taxon>Agaricomycotina</taxon>
        <taxon>Agaricomycetes</taxon>
        <taxon>Agaricomycetidae</taxon>
        <taxon>Agaricales</taxon>
        <taxon>Agaricineae</taxon>
        <taxon>Strophariaceae</taxon>
        <taxon>Agrocybe</taxon>
    </lineage>
</organism>
<protein>
    <recommendedName>
        <fullName evidence="2">DSBA-like thioredoxin domain-containing protein</fullName>
    </recommendedName>
</protein>
<feature type="coiled-coil region" evidence="1">
    <location>
        <begin position="5"/>
        <end position="39"/>
    </location>
</feature>
<comment type="caution">
    <text evidence="3">The sequence shown here is derived from an EMBL/GenBank/DDBJ whole genome shotgun (WGS) entry which is preliminary data.</text>
</comment>
<gene>
    <name evidence="3" type="ORF">D9613_007633</name>
</gene>
<dbReference type="InterPro" id="IPR036249">
    <property type="entry name" value="Thioredoxin-like_sf"/>
</dbReference>
<keyword evidence="4" id="KW-1185">Reference proteome</keyword>
<evidence type="ECO:0000256" key="1">
    <source>
        <dbReference type="SAM" id="Coils"/>
    </source>
</evidence>
<dbReference type="SUPFAM" id="SSF52047">
    <property type="entry name" value="RNI-like"/>
    <property type="match status" value="1"/>
</dbReference>
<evidence type="ECO:0000259" key="2">
    <source>
        <dbReference type="Pfam" id="PF01323"/>
    </source>
</evidence>
<dbReference type="Proteomes" id="UP000521872">
    <property type="component" value="Unassembled WGS sequence"/>
</dbReference>
<accession>A0A8H4QMP4</accession>
<dbReference type="AlphaFoldDB" id="A0A8H4QMP4"/>
<sequence length="682" mass="77033">MLTRRDTLLKTISGLEKRKEALQRELESIDTELQTHKCIYAQILNDEAPIYRLPHELLTDILITCQEHSRLSSRRVSGSVPFQVAASHVSHRWREIVLGTPLLWNTIDFRVRPTNHVQRRIFSLLEAQLTRSGNCFLDITLDFHVVDGLAPYLTLLGLHSERWRRLSIITRYEQVGDIRVFLQDAKTPVLEHLSLSLGKPQDGSLSPRQRYHDVLPSILPLATERLKFVRLAGLALGNHHPPLTFVTTLHLDGWTRNYMTHDQFQHILLSATSLINLSLNQLCIHFPRDPMDIIRPINLPNLLRLRIRGSCSPISRPLSLMNMPNLQSLFLQCVDTFDSNIVSSSVQTLALEACSFDDAEIGLLLRAFPNVTSLSIDDSVPDIFSMLRPGETESDPWPRLDTLTVRDLLVVDVPPFCDMVFTLGENKRGLEKVLLDRRSRTSLRKRHRLDWLQDIVTVENSDNPEPWPLGLGLTVITDFACLNCCVGQHELLNAIAYCKDTLQLPLAFELVHMPYRLLSSSVLPDGSPKVDREDFLLKHIGKDKFTKLQAAISKWGEEKGVPISFHGVMSQTTRAHRLCQKAYQLGGQDFQIPLLCAIFKAHMEEGQDIADNEVLATLAEKTHVMSKEEAIAFLESDQLEKEVNAMCDDVRSKGVTGVPMTIIDGKWAVSGGQSSDVFVQVS</sequence>
<dbReference type="Gene3D" id="1.20.1280.50">
    <property type="match status" value="1"/>
</dbReference>